<feature type="transmembrane region" description="Helical" evidence="2">
    <location>
        <begin position="77"/>
        <end position="99"/>
    </location>
</feature>
<dbReference type="Proteomes" id="UP000176634">
    <property type="component" value="Unassembled WGS sequence"/>
</dbReference>
<dbReference type="AlphaFoldDB" id="A0A1F6PAX2"/>
<reference evidence="3 4" key="1">
    <citation type="journal article" date="2016" name="Nat. Commun.">
        <title>Thousands of microbial genomes shed light on interconnected biogeochemical processes in an aquifer system.</title>
        <authorList>
            <person name="Anantharaman K."/>
            <person name="Brown C.T."/>
            <person name="Hug L.A."/>
            <person name="Sharon I."/>
            <person name="Castelle C.J."/>
            <person name="Probst A.J."/>
            <person name="Thomas B.C."/>
            <person name="Singh A."/>
            <person name="Wilkins M.J."/>
            <person name="Karaoz U."/>
            <person name="Brodie E.L."/>
            <person name="Williams K.H."/>
            <person name="Hubbard S.S."/>
            <person name="Banfield J.F."/>
        </authorList>
    </citation>
    <scope>NUCLEOTIDE SEQUENCE [LARGE SCALE GENOMIC DNA]</scope>
</reference>
<sequence>MSEEPSFSTKPLSDEPENKPKKPSRKKRSPETSSSSRENIKQTKISKQLTQIYQDDQGHLPDMKKIKIKKNHSGFKTFLGVIFVGGLLAATAWAGFFFMPSDQKFSEEKVELRVNGPTYVTAGTTTTYKISYENKQNLTLKKLTLNIQYPEGFVFLSSDVEAKNSGHTEWNLGEIAAGKKKEISITGISYGSISQKQSWRSFLKYKPENFESELQKAAILDVTVDKSPFSLTVNGSNKTLVGNASEYTFAVKREQTSAINKLELKPSWPKNFVITSTSLPLTKDFKWIIEPNKKLSATSSAPDSWTFKLTGNFTGSASGTVLQDNSGEISGSLITIANNKTFNLTDNKITTQLAQNDLNFNLAINGSLSNFNTQPGEDLNITISLKNQSKGDLQNATLKLSLVGPAIKKTTLLDWSKIEDQYDGDIQGKQITDNLRKGEITWGKSKISSLAKIAGGKEISLDIKLPIKDSSSINLSDLATSSQITVVADISFKDEANVVHNFSSNQIIIAVNSDLKFDTRDTVSPSGKGEKHQLNWVVTNNFHPLKNLVLSAEVYGDVNVELPTPIPAGTANFNPQTKKITWTISEMPESVDVLALPITIILNKINPTQALLVSKVHVEADDTVTREKLDFMGDEIKFSR</sequence>
<proteinExistence type="predicted"/>
<accession>A0A1F6PAX2</accession>
<dbReference type="STRING" id="1798705.A2563_00190"/>
<keyword evidence="2" id="KW-0812">Transmembrane</keyword>
<evidence type="ECO:0000313" key="4">
    <source>
        <dbReference type="Proteomes" id="UP000176634"/>
    </source>
</evidence>
<evidence type="ECO:0000256" key="1">
    <source>
        <dbReference type="SAM" id="MobiDB-lite"/>
    </source>
</evidence>
<dbReference type="EMBL" id="MFRA01000002">
    <property type="protein sequence ID" value="OGH93094.1"/>
    <property type="molecule type" value="Genomic_DNA"/>
</dbReference>
<name>A0A1F6PAX2_9BACT</name>
<protein>
    <submittedName>
        <fullName evidence="3">Uncharacterized protein</fullName>
    </submittedName>
</protein>
<organism evidence="3 4">
    <name type="scientific">Candidatus Magasanikbacteria bacterium RIFOXYD1_FULL_40_23</name>
    <dbReference type="NCBI Taxonomy" id="1798705"/>
    <lineage>
        <taxon>Bacteria</taxon>
        <taxon>Candidatus Magasanikiibacteriota</taxon>
    </lineage>
</organism>
<evidence type="ECO:0000313" key="3">
    <source>
        <dbReference type="EMBL" id="OGH93094.1"/>
    </source>
</evidence>
<comment type="caution">
    <text evidence="3">The sequence shown here is derived from an EMBL/GenBank/DDBJ whole genome shotgun (WGS) entry which is preliminary data.</text>
</comment>
<feature type="compositionally biased region" description="Polar residues" evidence="1">
    <location>
        <begin position="1"/>
        <end position="11"/>
    </location>
</feature>
<gene>
    <name evidence="3" type="ORF">A2563_00190</name>
</gene>
<keyword evidence="2" id="KW-0472">Membrane</keyword>
<evidence type="ECO:0000256" key="2">
    <source>
        <dbReference type="SAM" id="Phobius"/>
    </source>
</evidence>
<feature type="region of interest" description="Disordered" evidence="1">
    <location>
        <begin position="1"/>
        <end position="48"/>
    </location>
</feature>
<keyword evidence="2" id="KW-1133">Transmembrane helix</keyword>